<keyword evidence="2 3" id="KW-0479">Metal-binding</keyword>
<feature type="disulfide bond" evidence="2">
    <location>
        <begin position="170"/>
        <end position="192"/>
    </location>
</feature>
<evidence type="ECO:0000313" key="6">
    <source>
        <dbReference type="Proteomes" id="UP000887540"/>
    </source>
</evidence>
<evidence type="ECO:0000256" key="3">
    <source>
        <dbReference type="RuleBase" id="RU361183"/>
    </source>
</evidence>
<dbReference type="GO" id="GO:0008270">
    <property type="term" value="F:zinc ion binding"/>
    <property type="evidence" value="ECO:0007669"/>
    <property type="project" value="UniProtKB-UniRule"/>
</dbReference>
<keyword evidence="2 3" id="KW-0378">Hydrolase</keyword>
<dbReference type="InterPro" id="IPR024079">
    <property type="entry name" value="MetalloPept_cat_dom_sf"/>
</dbReference>
<protein>
    <recommendedName>
        <fullName evidence="3">Metalloendopeptidase</fullName>
        <ecNumber evidence="3">3.4.24.-</ecNumber>
    </recommendedName>
</protein>
<keyword evidence="2 3" id="KW-0862">Zinc</keyword>
<sequence>EYAYFAKDDNSANGKDKVNDNSSNGKDKPYKHMLTGKNGFTPEKFERIKAKLQTYNVLHKSKHANKHDNTTATSLGDIVISEEFIDRKLAEAEAEADDGREKRQIVTDPTRVWTLPIPYYFDSSVSSDAQTTFRTAVSYIQTYTCVRWKEDPNNTITGRTRIRVVDGSGCSSWVGMQSTWQEQDITLANSGCNYLGTHIHEMTHAMGSQHEQCRYDRDTSIFVDYSNIQSSMQYNYAKETTSTTTNYGMPYDFGSNMHYGPCEF</sequence>
<feature type="domain" description="Peptidase M12A" evidence="5">
    <location>
        <begin position="103"/>
        <end position="264"/>
    </location>
</feature>
<dbReference type="EC" id="3.4.24.-" evidence="3"/>
<feature type="binding site" evidence="2">
    <location>
        <position position="204"/>
    </location>
    <ligand>
        <name>Zn(2+)</name>
        <dbReference type="ChEBI" id="CHEBI:29105"/>
        <note>catalytic</note>
    </ligand>
</feature>
<dbReference type="Gene3D" id="3.40.390.10">
    <property type="entry name" value="Collagenase (Catalytic Domain)"/>
    <property type="match status" value="1"/>
</dbReference>
<dbReference type="PANTHER" id="PTHR10127:SF875">
    <property type="entry name" value="ZINC METALLOPROTEINASE NAS-28"/>
    <property type="match status" value="1"/>
</dbReference>
<feature type="binding site" evidence="2">
    <location>
        <position position="200"/>
    </location>
    <ligand>
        <name>Zn(2+)</name>
        <dbReference type="ChEBI" id="CHEBI:29105"/>
        <note>catalytic</note>
    </ligand>
</feature>
<dbReference type="PANTHER" id="PTHR10127">
    <property type="entry name" value="DISCOIDIN, CUB, EGF, LAMININ , AND ZINC METALLOPROTEASE DOMAIN CONTAINING"/>
    <property type="match status" value="1"/>
</dbReference>
<accession>A0A914D139</accession>
<keyword evidence="2 3" id="KW-0645">Protease</keyword>
<dbReference type="InterPro" id="IPR006026">
    <property type="entry name" value="Peptidase_Metallo"/>
</dbReference>
<dbReference type="GO" id="GO:0006508">
    <property type="term" value="P:proteolysis"/>
    <property type="evidence" value="ECO:0007669"/>
    <property type="project" value="UniProtKB-KW"/>
</dbReference>
<proteinExistence type="predicted"/>
<keyword evidence="2 3" id="KW-0482">Metalloprotease</keyword>
<dbReference type="SUPFAM" id="SSF55486">
    <property type="entry name" value="Metalloproteases ('zincins'), catalytic domain"/>
    <property type="match status" value="1"/>
</dbReference>
<dbReference type="PRINTS" id="PR00480">
    <property type="entry name" value="ASTACIN"/>
</dbReference>
<evidence type="ECO:0000256" key="2">
    <source>
        <dbReference type="PROSITE-ProRule" id="PRU01211"/>
    </source>
</evidence>
<feature type="active site" evidence="2">
    <location>
        <position position="201"/>
    </location>
</feature>
<dbReference type="Proteomes" id="UP000887540">
    <property type="component" value="Unplaced"/>
</dbReference>
<evidence type="ECO:0000256" key="1">
    <source>
        <dbReference type="ARBA" id="ARBA00023157"/>
    </source>
</evidence>
<dbReference type="WBParaSite" id="ACRNAN_scaffold16732.g23208.t1">
    <property type="protein sequence ID" value="ACRNAN_scaffold16732.g23208.t1"/>
    <property type="gene ID" value="ACRNAN_scaffold16732.g23208"/>
</dbReference>
<feature type="region of interest" description="Disordered" evidence="4">
    <location>
        <begin position="1"/>
        <end position="36"/>
    </location>
</feature>
<comment type="caution">
    <text evidence="2">Lacks conserved residue(s) required for the propagation of feature annotation.</text>
</comment>
<dbReference type="SMART" id="SM00235">
    <property type="entry name" value="ZnMc"/>
    <property type="match status" value="1"/>
</dbReference>
<comment type="cofactor">
    <cofactor evidence="2 3">
        <name>Zn(2+)</name>
        <dbReference type="ChEBI" id="CHEBI:29105"/>
    </cofactor>
    <text evidence="2 3">Binds 1 zinc ion per subunit.</text>
</comment>
<dbReference type="Pfam" id="PF01400">
    <property type="entry name" value="Astacin"/>
    <property type="match status" value="1"/>
</dbReference>
<keyword evidence="6" id="KW-1185">Reference proteome</keyword>
<keyword evidence="1 2" id="KW-1015">Disulfide bond</keyword>
<evidence type="ECO:0000256" key="4">
    <source>
        <dbReference type="SAM" id="MobiDB-lite"/>
    </source>
</evidence>
<dbReference type="PROSITE" id="PS51864">
    <property type="entry name" value="ASTACIN"/>
    <property type="match status" value="1"/>
</dbReference>
<organism evidence="6 7">
    <name type="scientific">Acrobeloides nanus</name>
    <dbReference type="NCBI Taxonomy" id="290746"/>
    <lineage>
        <taxon>Eukaryota</taxon>
        <taxon>Metazoa</taxon>
        <taxon>Ecdysozoa</taxon>
        <taxon>Nematoda</taxon>
        <taxon>Chromadorea</taxon>
        <taxon>Rhabditida</taxon>
        <taxon>Tylenchina</taxon>
        <taxon>Cephalobomorpha</taxon>
        <taxon>Cephaloboidea</taxon>
        <taxon>Cephalobidae</taxon>
        <taxon>Acrobeloides</taxon>
    </lineage>
</organism>
<evidence type="ECO:0000313" key="7">
    <source>
        <dbReference type="WBParaSite" id="ACRNAN_scaffold16732.g23208.t1"/>
    </source>
</evidence>
<reference evidence="7" key="1">
    <citation type="submission" date="2022-11" db="UniProtKB">
        <authorList>
            <consortium name="WormBaseParasite"/>
        </authorList>
    </citation>
    <scope>IDENTIFICATION</scope>
</reference>
<feature type="binding site" evidence="2">
    <location>
        <position position="210"/>
    </location>
    <ligand>
        <name>Zn(2+)</name>
        <dbReference type="ChEBI" id="CHEBI:29105"/>
        <note>catalytic</note>
    </ligand>
</feature>
<dbReference type="AlphaFoldDB" id="A0A914D139"/>
<feature type="compositionally biased region" description="Basic and acidic residues" evidence="4">
    <location>
        <begin position="1"/>
        <end position="30"/>
    </location>
</feature>
<dbReference type="InterPro" id="IPR001506">
    <property type="entry name" value="Peptidase_M12A"/>
</dbReference>
<dbReference type="GO" id="GO:0004222">
    <property type="term" value="F:metalloendopeptidase activity"/>
    <property type="evidence" value="ECO:0007669"/>
    <property type="project" value="UniProtKB-UniRule"/>
</dbReference>
<evidence type="ECO:0000259" key="5">
    <source>
        <dbReference type="PROSITE" id="PS51864"/>
    </source>
</evidence>
<name>A0A914D139_9BILA</name>